<dbReference type="Proteomes" id="UP000251314">
    <property type="component" value="Unassembled WGS sequence"/>
</dbReference>
<protein>
    <recommendedName>
        <fullName evidence="3">HAT C-terminal dimerisation domain-containing protein</fullName>
    </recommendedName>
</protein>
<dbReference type="VEuPathDB" id="FungiDB:PC110_g1566"/>
<dbReference type="OrthoDB" id="89220at2759"/>
<dbReference type="InterPro" id="IPR012337">
    <property type="entry name" value="RNaseH-like_sf"/>
</dbReference>
<evidence type="ECO:0008006" key="3">
    <source>
        <dbReference type="Google" id="ProtNLM"/>
    </source>
</evidence>
<comment type="caution">
    <text evidence="1">The sequence shown here is derived from an EMBL/GenBank/DDBJ whole genome shotgun (WGS) entry which is preliminary data.</text>
</comment>
<name>A0A329T0B4_9STRA</name>
<keyword evidence="2" id="KW-1185">Reference proteome</keyword>
<reference evidence="1 2" key="1">
    <citation type="submission" date="2018-01" db="EMBL/GenBank/DDBJ databases">
        <title>Draft genome of the strawberry crown rot pathogen Phytophthora cactorum.</title>
        <authorList>
            <person name="Armitage A.D."/>
            <person name="Lysoe E."/>
            <person name="Nellist C.F."/>
            <person name="Harrison R.J."/>
            <person name="Brurberg M.B."/>
        </authorList>
    </citation>
    <scope>NUCLEOTIDE SEQUENCE [LARGE SCALE GENOMIC DNA]</scope>
    <source>
        <strain evidence="1 2">10300</strain>
    </source>
</reference>
<dbReference type="AlphaFoldDB" id="A0A329T0B4"/>
<sequence length="352" mass="40778">MLPSRRILGGRLLKEHAKRWFKKAIEALRTMQTNTEGRVNLSSDVWMNIAKVHLLGVQLTLFGVALTYVLPPAGDHHDRLAIAEELEKIMKKALNENRNTDNASQCARARRISALRWPQMIFMFCFAHDVNNLVKAILRSTFRESALQMLYRQYKTDDDFPTCLHVWGDTAFWSKLKSAEAVIAPLSYASYRLQREENTCGAVQDSVRREELVKCIEHRWSQCEQPLFMLGYALHPAYYEHARELPSTVVSEVGVLPKIAVYYYRRLFATEDVGFIWSDMFTWMRGTYTRAKPNEIEGGPWEYWQYMTKEKPNSLLPQLAIAVLSVAVNTATCVWRFCELGRIHSALRHRVK</sequence>
<accession>A0A329T0B4</accession>
<proteinExistence type="predicted"/>
<evidence type="ECO:0000313" key="2">
    <source>
        <dbReference type="Proteomes" id="UP000251314"/>
    </source>
</evidence>
<dbReference type="SUPFAM" id="SSF53098">
    <property type="entry name" value="Ribonuclease H-like"/>
    <property type="match status" value="1"/>
</dbReference>
<organism evidence="1 2">
    <name type="scientific">Phytophthora cactorum</name>
    <dbReference type="NCBI Taxonomy" id="29920"/>
    <lineage>
        <taxon>Eukaryota</taxon>
        <taxon>Sar</taxon>
        <taxon>Stramenopiles</taxon>
        <taxon>Oomycota</taxon>
        <taxon>Peronosporomycetes</taxon>
        <taxon>Peronosporales</taxon>
        <taxon>Peronosporaceae</taxon>
        <taxon>Phytophthora</taxon>
    </lineage>
</organism>
<dbReference type="EMBL" id="MJFZ01000018">
    <property type="protein sequence ID" value="RAW42235.1"/>
    <property type="molecule type" value="Genomic_DNA"/>
</dbReference>
<gene>
    <name evidence="1" type="ORF">PC110_g1566</name>
</gene>
<evidence type="ECO:0000313" key="1">
    <source>
        <dbReference type="EMBL" id="RAW42235.1"/>
    </source>
</evidence>
<dbReference type="STRING" id="29920.A0A329T0B4"/>